<reference evidence="1" key="1">
    <citation type="journal article" date="2023" name="Comput. Struct. Biotechnol. J.">
        <title>Discovery of a novel marine Bacteroidetes with a rich repertoire of carbohydrate-active enzymes.</title>
        <authorList>
            <person name="Chen B."/>
            <person name="Liu G."/>
            <person name="Chen Q."/>
            <person name="Wang H."/>
            <person name="Liu L."/>
            <person name="Tang K."/>
        </authorList>
    </citation>
    <scope>NUCLEOTIDE SEQUENCE</scope>
    <source>
        <strain evidence="1">TK19036</strain>
    </source>
</reference>
<proteinExistence type="predicted"/>
<organism evidence="1">
    <name type="scientific">Roseihalotalea indica</name>
    <dbReference type="NCBI Taxonomy" id="2867963"/>
    <lineage>
        <taxon>Bacteria</taxon>
        <taxon>Pseudomonadati</taxon>
        <taxon>Bacteroidota</taxon>
        <taxon>Cytophagia</taxon>
        <taxon>Cytophagales</taxon>
        <taxon>Catalimonadaceae</taxon>
        <taxon>Roseihalotalea</taxon>
    </lineage>
</organism>
<protein>
    <submittedName>
        <fullName evidence="1">Uncharacterized protein</fullName>
    </submittedName>
</protein>
<dbReference type="AlphaFoldDB" id="A0AA49GGD5"/>
<accession>A0AA49GGD5</accession>
<gene>
    <name evidence="1" type="ORF">K4G66_17415</name>
</gene>
<evidence type="ECO:0000313" key="1">
    <source>
        <dbReference type="EMBL" id="WKN34160.1"/>
    </source>
</evidence>
<sequence length="205" mass="23772">MKTAEIRWFFDDAVSFAAFRQSFSFSEPSKRVDYYLLGTGERLGLKWREGQVEAKQQQEDSQPYTQTLLAGEVEFWKKWSFALSERETYSDDLSNQPQHWIAIHKSRQTASFVYDAIQRTIHPSLPDRQVHDGCNLEITYLTVREKPYTTLGLEAFGHPANLRQNLITTIGYMMENGNLEGLDLSLNTSNNYARWIHTKFTNTTS</sequence>
<name>A0AA49GGD5_9BACT</name>
<dbReference type="EMBL" id="CP120682">
    <property type="protein sequence ID" value="WKN34160.1"/>
    <property type="molecule type" value="Genomic_DNA"/>
</dbReference>
<reference evidence="1" key="2">
    <citation type="journal article" date="2024" name="Antonie Van Leeuwenhoek">
        <title>Roseihalotalea indica gen. nov., sp. nov., a halophilic Bacteroidetes from mesopelagic Southwest Indian Ocean with higher carbohydrate metabolic potential.</title>
        <authorList>
            <person name="Chen B."/>
            <person name="Zhang M."/>
            <person name="Lin D."/>
            <person name="Ye J."/>
            <person name="Tang K."/>
        </authorList>
    </citation>
    <scope>NUCLEOTIDE SEQUENCE</scope>
    <source>
        <strain evidence="1">TK19036</strain>
    </source>
</reference>